<dbReference type="Proteomes" id="UP000237056">
    <property type="component" value="Unassembled WGS sequence"/>
</dbReference>
<accession>A0A2S4N6Z7</accession>
<evidence type="ECO:0000313" key="3">
    <source>
        <dbReference type="Proteomes" id="UP000237056"/>
    </source>
</evidence>
<proteinExistence type="predicted"/>
<evidence type="ECO:0000256" key="1">
    <source>
        <dbReference type="SAM" id="SignalP"/>
    </source>
</evidence>
<reference evidence="2 3" key="1">
    <citation type="submission" date="2018-01" db="EMBL/GenBank/DDBJ databases">
        <title>Genomic Encyclopedia of Type Strains, Phase I: the one thousand microbial genomes (KMG-I) project.</title>
        <authorList>
            <person name="Goeker M."/>
        </authorList>
    </citation>
    <scope>NUCLEOTIDE SEQUENCE [LARGE SCALE GENOMIC DNA]</scope>
    <source>
        <strain evidence="2 3">DSM 17960</strain>
    </source>
</reference>
<keyword evidence="3" id="KW-1185">Reference proteome</keyword>
<evidence type="ECO:0000313" key="2">
    <source>
        <dbReference type="EMBL" id="POS01123.1"/>
    </source>
</evidence>
<name>A0A2S4N6Z7_9FLAO</name>
<protein>
    <recommendedName>
        <fullName evidence="4">OmpL-like beta-barrel porin-2</fullName>
    </recommendedName>
</protein>
<gene>
    <name evidence="2" type="ORF">Q361_1132</name>
</gene>
<feature type="chain" id="PRO_5015554923" description="OmpL-like beta-barrel porin-2" evidence="1">
    <location>
        <begin position="30"/>
        <end position="448"/>
    </location>
</feature>
<feature type="signal peptide" evidence="1">
    <location>
        <begin position="1"/>
        <end position="29"/>
    </location>
</feature>
<dbReference type="EMBL" id="PQNY01000013">
    <property type="protein sequence ID" value="POS01123.1"/>
    <property type="molecule type" value="Genomic_DNA"/>
</dbReference>
<keyword evidence="1" id="KW-0732">Signal</keyword>
<comment type="caution">
    <text evidence="2">The sequence shown here is derived from an EMBL/GenBank/DDBJ whole genome shotgun (WGS) entry which is preliminary data.</text>
</comment>
<dbReference type="AlphaFoldDB" id="A0A2S4N6Z7"/>
<evidence type="ECO:0008006" key="4">
    <source>
        <dbReference type="Google" id="ProtNLM"/>
    </source>
</evidence>
<sequence>MVAVNNQKPKFMKKIMMLSFAALSLAGYAQTPTTTPAAPAAKDWDVSLYGFVRTDYIWDTRKSAQVRELNLNLYPLDESKLADGSDQNAVGQSNFLSVVSRLGVKVKGPDVWGAKVAGTLEGDFFGNTEPASNTVTNLDGTKTTINQSSSIGMFRLRHAYATLDWSKTQLTFGQTWYPTFIPECFPGVANFSTGILFNPFGWASQVKLKQNFTKEFSFALTAYKDREFAATNPGTQNSASINSALPTLHGQFQYKNQHWLFGLGAEYRSLKPLTVSNGKMSDETLNTSSVVGFLKYSNDKIIVKAYGISGKDMSNLVMVGGFAGYTANTTEPEKYEGLKTTSGWIDIASNGKKVAPGMFFGYTKNGGTGVDGATAFYARGVSSTRSIDNVWRVSGRVDFKSNKFRISPELEYTAATWGDNTTAKNGTADNNQVKVSNFRTMVSCVYAF</sequence>
<dbReference type="SUPFAM" id="SSF56935">
    <property type="entry name" value="Porins"/>
    <property type="match status" value="1"/>
</dbReference>
<organism evidence="2 3">
    <name type="scientific">Flavobacterium croceum DSM 17960</name>
    <dbReference type="NCBI Taxonomy" id="1121886"/>
    <lineage>
        <taxon>Bacteria</taxon>
        <taxon>Pseudomonadati</taxon>
        <taxon>Bacteroidota</taxon>
        <taxon>Flavobacteriia</taxon>
        <taxon>Flavobacteriales</taxon>
        <taxon>Flavobacteriaceae</taxon>
        <taxon>Flavobacterium</taxon>
    </lineage>
</organism>